<feature type="region of interest" description="Disordered" evidence="1">
    <location>
        <begin position="287"/>
        <end position="325"/>
    </location>
</feature>
<keyword evidence="3" id="KW-1185">Reference proteome</keyword>
<evidence type="ECO:0000313" key="2">
    <source>
        <dbReference type="EMBL" id="WIA11465.1"/>
    </source>
</evidence>
<proteinExistence type="predicted"/>
<dbReference type="PANTHER" id="PTHR34105:SF1">
    <property type="entry name" value="PROLINE-, GLUTAMIC ACID- AND LEUCINE-RICH PROTEIN 1"/>
    <property type="match status" value="1"/>
</dbReference>
<gene>
    <name evidence="2" type="ORF">OEZ85_011581</name>
</gene>
<dbReference type="Proteomes" id="UP001244341">
    <property type="component" value="Chromosome 3b"/>
</dbReference>
<organism evidence="2 3">
    <name type="scientific">Tetradesmus obliquus</name>
    <name type="common">Green alga</name>
    <name type="synonym">Acutodesmus obliquus</name>
    <dbReference type="NCBI Taxonomy" id="3088"/>
    <lineage>
        <taxon>Eukaryota</taxon>
        <taxon>Viridiplantae</taxon>
        <taxon>Chlorophyta</taxon>
        <taxon>core chlorophytes</taxon>
        <taxon>Chlorophyceae</taxon>
        <taxon>CS clade</taxon>
        <taxon>Sphaeropleales</taxon>
        <taxon>Scenedesmaceae</taxon>
        <taxon>Tetradesmus</taxon>
    </lineage>
</organism>
<reference evidence="2 3" key="1">
    <citation type="submission" date="2023-05" db="EMBL/GenBank/DDBJ databases">
        <title>A 100% complete, gapless, phased diploid assembly of the Scenedesmus obliquus UTEX 3031 genome.</title>
        <authorList>
            <person name="Biondi T.C."/>
            <person name="Hanschen E.R."/>
            <person name="Kwon T."/>
            <person name="Eng W."/>
            <person name="Kruse C.P.S."/>
            <person name="Koehler S.I."/>
            <person name="Kunde Y."/>
            <person name="Gleasner C.D."/>
            <person name="You Mak K.T."/>
            <person name="Polle J."/>
            <person name="Hovde B.T."/>
            <person name="Starkenburg S.R."/>
        </authorList>
    </citation>
    <scope>NUCLEOTIDE SEQUENCE [LARGE SCALE GENOMIC DNA]</scope>
    <source>
        <strain evidence="2 3">DOE0152z</strain>
    </source>
</reference>
<accession>A0ABY8TR62</accession>
<sequence>MGDADETASLHSVNGLVTQIEKNELSVSFVRHACSALQSRPVFAVTAGAGNSQQLQQQQTAADACNRLLDAVGRQIARGALPQQSLATQLLAACIQACDSVNLLSRAVGWGQQLTEAIRRSGAAAAAAAAAAAEDQASAMLPAAQTSAAAALRVQQAAVAPGAGGVSALASLQVAAYQALLASVLVPSSHRPPFLGQALLLYRQGRSSSSPALAAVCQAAALQCEVLLHPRAAAISSVRQYDGMQAVQPLAKPRMWSAVDAALGKAALPSAPGAGATDGAGNIEGVKAAAFDAESSDSEGPLPDIDSGASSSSESGEEEADEQQS</sequence>
<dbReference type="EMBL" id="CP126210">
    <property type="protein sequence ID" value="WIA11465.1"/>
    <property type="molecule type" value="Genomic_DNA"/>
</dbReference>
<feature type="compositionally biased region" description="Acidic residues" evidence="1">
    <location>
        <begin position="315"/>
        <end position="325"/>
    </location>
</feature>
<protein>
    <submittedName>
        <fullName evidence="2">Uncharacterized protein</fullName>
    </submittedName>
</protein>
<evidence type="ECO:0000256" key="1">
    <source>
        <dbReference type="SAM" id="MobiDB-lite"/>
    </source>
</evidence>
<evidence type="ECO:0000313" key="3">
    <source>
        <dbReference type="Proteomes" id="UP001244341"/>
    </source>
</evidence>
<name>A0ABY8TR62_TETOB</name>
<dbReference type="PANTHER" id="PTHR34105">
    <property type="entry name" value="PROLINE-, GLUTAMIC ACID- AND LEUCINE-RICH PROTEIN 1"/>
    <property type="match status" value="1"/>
</dbReference>